<dbReference type="eggNOG" id="ENOG502SWNJ">
    <property type="taxonomic scope" value="Eukaryota"/>
</dbReference>
<dbReference type="CDD" id="cd19941">
    <property type="entry name" value="TIL"/>
    <property type="match status" value="1"/>
</dbReference>
<proteinExistence type="predicted"/>
<evidence type="ECO:0000313" key="7">
    <source>
        <dbReference type="WBParaSite" id="Csp11.Scaffold629.g13177.t1"/>
    </source>
</evidence>
<dbReference type="InterPro" id="IPR002919">
    <property type="entry name" value="TIL_dom"/>
</dbReference>
<keyword evidence="4" id="KW-0732">Signal</keyword>
<accession>A0A1I7TYX0</accession>
<dbReference type="PANTHER" id="PTHR23259">
    <property type="entry name" value="RIDDLE"/>
    <property type="match status" value="1"/>
</dbReference>
<dbReference type="Proteomes" id="UP000095282">
    <property type="component" value="Unplaced"/>
</dbReference>
<keyword evidence="6" id="KW-1185">Reference proteome</keyword>
<dbReference type="STRING" id="1561998.A0A1I7TYX0"/>
<feature type="chain" id="PRO_5009308280" evidence="4">
    <location>
        <begin position="20"/>
        <end position="83"/>
    </location>
</feature>
<reference evidence="7" key="1">
    <citation type="submission" date="2016-11" db="UniProtKB">
        <authorList>
            <consortium name="WormBaseParasite"/>
        </authorList>
    </citation>
    <scope>IDENTIFICATION</scope>
</reference>
<feature type="domain" description="TIL" evidence="5">
    <location>
        <begin position="25"/>
        <end position="78"/>
    </location>
</feature>
<name>A0A1I7TYX0_9PELO</name>
<evidence type="ECO:0000256" key="1">
    <source>
        <dbReference type="ARBA" id="ARBA00022690"/>
    </source>
</evidence>
<dbReference type="Pfam" id="PF01826">
    <property type="entry name" value="TIL"/>
    <property type="match status" value="1"/>
</dbReference>
<evidence type="ECO:0000256" key="2">
    <source>
        <dbReference type="ARBA" id="ARBA00022900"/>
    </source>
</evidence>
<dbReference type="GO" id="GO:0004867">
    <property type="term" value="F:serine-type endopeptidase inhibitor activity"/>
    <property type="evidence" value="ECO:0007669"/>
    <property type="project" value="UniProtKB-KW"/>
</dbReference>
<keyword evidence="3" id="KW-1015">Disulfide bond</keyword>
<sequence>MKFFILLAVLVFFVSTGSAQYGQACPPNEVFRSCGTACEPTCQNPKPSICTLQCIVDVCQCKQGFVRGDNGCVEPWQCNVYGK</sequence>
<feature type="signal peptide" evidence="4">
    <location>
        <begin position="1"/>
        <end position="19"/>
    </location>
</feature>
<protein>
    <submittedName>
        <fullName evidence="7">TIL domain-containing protein</fullName>
    </submittedName>
</protein>
<evidence type="ECO:0000256" key="4">
    <source>
        <dbReference type="SAM" id="SignalP"/>
    </source>
</evidence>
<dbReference type="PANTHER" id="PTHR23259:SF70">
    <property type="entry name" value="ACCESSORY GLAND PROTEIN ACP62F-RELATED"/>
    <property type="match status" value="1"/>
</dbReference>
<dbReference type="SUPFAM" id="SSF57567">
    <property type="entry name" value="Serine protease inhibitors"/>
    <property type="match status" value="1"/>
</dbReference>
<keyword evidence="1" id="KW-0646">Protease inhibitor</keyword>
<dbReference type="InterPro" id="IPR036084">
    <property type="entry name" value="Ser_inhib-like_sf"/>
</dbReference>
<evidence type="ECO:0000259" key="5">
    <source>
        <dbReference type="Pfam" id="PF01826"/>
    </source>
</evidence>
<dbReference type="Gene3D" id="2.10.25.10">
    <property type="entry name" value="Laminin"/>
    <property type="match status" value="1"/>
</dbReference>
<evidence type="ECO:0000256" key="3">
    <source>
        <dbReference type="ARBA" id="ARBA00023157"/>
    </source>
</evidence>
<keyword evidence="2" id="KW-0722">Serine protease inhibitor</keyword>
<dbReference type="InterPro" id="IPR051368">
    <property type="entry name" value="SerProtInhib-TIL_Domain"/>
</dbReference>
<evidence type="ECO:0000313" key="6">
    <source>
        <dbReference type="Proteomes" id="UP000095282"/>
    </source>
</evidence>
<organism evidence="6 7">
    <name type="scientific">Caenorhabditis tropicalis</name>
    <dbReference type="NCBI Taxonomy" id="1561998"/>
    <lineage>
        <taxon>Eukaryota</taxon>
        <taxon>Metazoa</taxon>
        <taxon>Ecdysozoa</taxon>
        <taxon>Nematoda</taxon>
        <taxon>Chromadorea</taxon>
        <taxon>Rhabditida</taxon>
        <taxon>Rhabditina</taxon>
        <taxon>Rhabditomorpha</taxon>
        <taxon>Rhabditoidea</taxon>
        <taxon>Rhabditidae</taxon>
        <taxon>Peloderinae</taxon>
        <taxon>Caenorhabditis</taxon>
    </lineage>
</organism>
<dbReference type="WBParaSite" id="Csp11.Scaffold629.g13177.t1">
    <property type="protein sequence ID" value="Csp11.Scaffold629.g13177.t1"/>
    <property type="gene ID" value="Csp11.Scaffold629.g13177"/>
</dbReference>
<dbReference type="AlphaFoldDB" id="A0A1I7TYX0"/>